<protein>
    <submittedName>
        <fullName evidence="1">Uncharacterized protein</fullName>
    </submittedName>
</protein>
<proteinExistence type="predicted"/>
<evidence type="ECO:0000313" key="1">
    <source>
        <dbReference type="EMBL" id="KAJ2966591.1"/>
    </source>
</evidence>
<dbReference type="EMBL" id="JANSHE010006599">
    <property type="protein sequence ID" value="KAJ2966591.1"/>
    <property type="molecule type" value="Genomic_DNA"/>
</dbReference>
<gene>
    <name evidence="1" type="ORF">NUW54_g13760</name>
</gene>
<sequence length="159" mass="17812">MHSWQAALPAQPAERDRVVAYLAGAAEHQRGTGSRRSAAADHPIFVLDALWFPRPCHRRIPAKRRAPAPSYGPGLREVPYPQGKVQRRPSRLSALHLARPPVRVRAGAQDARAQQEQAQERRLAEVGQVLRGRPTGLHRLHHVDDQLELGRLRDGRLGR</sequence>
<reference evidence="1" key="1">
    <citation type="submission" date="2022-08" db="EMBL/GenBank/DDBJ databases">
        <title>Genome Sequence of Pycnoporus sanguineus.</title>
        <authorList>
            <person name="Buettner E."/>
        </authorList>
    </citation>
    <scope>NUCLEOTIDE SEQUENCE</scope>
    <source>
        <strain evidence="1">CG-C14</strain>
    </source>
</reference>
<dbReference type="Proteomes" id="UP001144978">
    <property type="component" value="Unassembled WGS sequence"/>
</dbReference>
<keyword evidence="2" id="KW-1185">Reference proteome</keyword>
<name>A0ACC1MJS7_9APHY</name>
<evidence type="ECO:0000313" key="2">
    <source>
        <dbReference type="Proteomes" id="UP001144978"/>
    </source>
</evidence>
<accession>A0ACC1MJS7</accession>
<organism evidence="1 2">
    <name type="scientific">Trametes sanguinea</name>
    <dbReference type="NCBI Taxonomy" id="158606"/>
    <lineage>
        <taxon>Eukaryota</taxon>
        <taxon>Fungi</taxon>
        <taxon>Dikarya</taxon>
        <taxon>Basidiomycota</taxon>
        <taxon>Agaricomycotina</taxon>
        <taxon>Agaricomycetes</taxon>
        <taxon>Polyporales</taxon>
        <taxon>Polyporaceae</taxon>
        <taxon>Trametes</taxon>
    </lineage>
</organism>
<comment type="caution">
    <text evidence="1">The sequence shown here is derived from an EMBL/GenBank/DDBJ whole genome shotgun (WGS) entry which is preliminary data.</text>
</comment>